<proteinExistence type="predicted"/>
<dbReference type="InterPro" id="IPR000873">
    <property type="entry name" value="AMP-dep_synth/lig_dom"/>
</dbReference>
<dbReference type="OrthoDB" id="1700726at2759"/>
<organism evidence="4 5">
    <name type="scientific">Stylonychia lemnae</name>
    <name type="common">Ciliate</name>
    <dbReference type="NCBI Taxonomy" id="5949"/>
    <lineage>
        <taxon>Eukaryota</taxon>
        <taxon>Sar</taxon>
        <taxon>Alveolata</taxon>
        <taxon>Ciliophora</taxon>
        <taxon>Intramacronucleata</taxon>
        <taxon>Spirotrichea</taxon>
        <taxon>Stichotrichia</taxon>
        <taxon>Sporadotrichida</taxon>
        <taxon>Oxytrichidae</taxon>
        <taxon>Stylonychinae</taxon>
        <taxon>Stylonychia</taxon>
    </lineage>
</organism>
<dbReference type="InParanoid" id="A0A078A2N6"/>
<feature type="domain" description="AMP-dependent synthetase/ligase" evidence="3">
    <location>
        <begin position="51"/>
        <end position="490"/>
    </location>
</feature>
<dbReference type="OMA" id="IWHSYER"/>
<dbReference type="PANTHER" id="PTHR43272:SF33">
    <property type="entry name" value="AMP-BINDING DOMAIN-CONTAINING PROTEIN-RELATED"/>
    <property type="match status" value="1"/>
</dbReference>
<dbReference type="Pfam" id="PF00501">
    <property type="entry name" value="AMP-binding"/>
    <property type="match status" value="1"/>
</dbReference>
<evidence type="ECO:0000259" key="3">
    <source>
        <dbReference type="Pfam" id="PF00501"/>
    </source>
</evidence>
<dbReference type="Gene3D" id="3.40.50.12780">
    <property type="entry name" value="N-terminal domain of ligase-like"/>
    <property type="match status" value="1"/>
</dbReference>
<dbReference type="EMBL" id="CCKQ01005317">
    <property type="protein sequence ID" value="CDW76486.1"/>
    <property type="molecule type" value="Genomic_DNA"/>
</dbReference>
<evidence type="ECO:0000313" key="5">
    <source>
        <dbReference type="Proteomes" id="UP000039865"/>
    </source>
</evidence>
<dbReference type="FunCoup" id="A0A078A2N6">
    <property type="interactions" value="12"/>
</dbReference>
<evidence type="ECO:0000313" key="4">
    <source>
        <dbReference type="EMBL" id="CDW76486.1"/>
    </source>
</evidence>
<keyword evidence="4" id="KW-0436">Ligase</keyword>
<dbReference type="Proteomes" id="UP000039865">
    <property type="component" value="Unassembled WGS sequence"/>
</dbReference>
<name>A0A078A2N6_STYLE</name>
<accession>A0A078A2N6</accession>
<dbReference type="InterPro" id="IPR042099">
    <property type="entry name" value="ANL_N_sf"/>
</dbReference>
<dbReference type="AlphaFoldDB" id="A0A078A2N6"/>
<keyword evidence="1" id="KW-0547">Nucleotide-binding</keyword>
<dbReference type="GO" id="GO:0016020">
    <property type="term" value="C:membrane"/>
    <property type="evidence" value="ECO:0007669"/>
    <property type="project" value="TreeGrafter"/>
</dbReference>
<reference evidence="4 5" key="1">
    <citation type="submission" date="2014-06" db="EMBL/GenBank/DDBJ databases">
        <authorList>
            <person name="Swart Estienne"/>
        </authorList>
    </citation>
    <scope>NUCLEOTIDE SEQUENCE [LARGE SCALE GENOMIC DNA]</scope>
    <source>
        <strain evidence="4 5">130c</strain>
    </source>
</reference>
<gene>
    <name evidence="4" type="primary">Contig1810.g1962</name>
    <name evidence="4" type="ORF">STYLEM_5487</name>
</gene>
<evidence type="ECO:0000256" key="2">
    <source>
        <dbReference type="ARBA" id="ARBA00022840"/>
    </source>
</evidence>
<protein>
    <submittedName>
        <fullName evidence="4">Long-chain-fatty-acid--ligase 5</fullName>
    </submittedName>
</protein>
<evidence type="ECO:0000256" key="1">
    <source>
        <dbReference type="ARBA" id="ARBA00022741"/>
    </source>
</evidence>
<keyword evidence="2" id="KW-0067">ATP-binding</keyword>
<dbReference type="InterPro" id="IPR020845">
    <property type="entry name" value="AMP-binding_CS"/>
</dbReference>
<keyword evidence="5" id="KW-1185">Reference proteome</keyword>
<dbReference type="PANTHER" id="PTHR43272">
    <property type="entry name" value="LONG-CHAIN-FATTY-ACID--COA LIGASE"/>
    <property type="match status" value="1"/>
</dbReference>
<sequence length="668" mass="74890">MGNQNTIQYARLIEGTEKPGHTAELVSVDVQDPTKLVERPADDVTTLLEAFKRSAKRAPDTNYLGTRDEKAEGRPYKWRTWSEIDEITTSYALAVKDLGMVPEIHEENQTWKFMGIYAKNREEWAITNISNFKNSVVTVAFYDTLGPQAVEFVLRQTTLTSVSSAGQYVAGLIKLKKDGKANSLQNIVSFDEVSQDIINQGEQVGIKVHKFWDVVEHGRNAKNRLSEDQLEKPKPESVYMFSYTSGTTGDPKAVVSRHSNYLSAATAASEGVKEFNQDAIFISYLPLAHSLEQALFSVALIQTCRIGYYSGDPLKLLDDMQTLKPTLFPSVPRLYSKIYDRIMAGVKEKSAAQQWIFNRAVQSKLHYLQQDGSLTHKFYDTVVFKKLRDLLGGNVNLMVTGSAPIAAEVLNTLKVIFCAPIREGYGQTETSAPATLTHPYDPVSGHVGGPIPSVKIRLRDIPEMEYLSTDQPFPRGEVCFKGPSIFTGYFKADDKTSEAFDADGWLRSGDVGLLYPNGSIKIIDRAKNIFKLSQGEYIAPEKLENVYIQSPFIAQIFVYGDSLQAYLVAIIVVEPSTLKKWAAENSLDTENLKQHLTNDALTKAILADMNKLAVENKFNSLEKIKFIHLTLEQMTQENDLLTPTMKIKRNIAKKVYDKEITELYSRPL</sequence>
<dbReference type="GO" id="GO:0005783">
    <property type="term" value="C:endoplasmic reticulum"/>
    <property type="evidence" value="ECO:0007669"/>
    <property type="project" value="TreeGrafter"/>
</dbReference>
<dbReference type="GO" id="GO:0005524">
    <property type="term" value="F:ATP binding"/>
    <property type="evidence" value="ECO:0007669"/>
    <property type="project" value="UniProtKB-KW"/>
</dbReference>
<dbReference type="SUPFAM" id="SSF56801">
    <property type="entry name" value="Acetyl-CoA synthetase-like"/>
    <property type="match status" value="1"/>
</dbReference>
<dbReference type="PROSITE" id="PS00455">
    <property type="entry name" value="AMP_BINDING"/>
    <property type="match status" value="1"/>
</dbReference>
<dbReference type="GO" id="GO:0004467">
    <property type="term" value="F:long-chain fatty acid-CoA ligase activity"/>
    <property type="evidence" value="ECO:0007669"/>
    <property type="project" value="TreeGrafter"/>
</dbReference>